<feature type="compositionally biased region" description="Basic and acidic residues" evidence="1">
    <location>
        <begin position="120"/>
        <end position="136"/>
    </location>
</feature>
<evidence type="ECO:0000313" key="3">
    <source>
        <dbReference type="Proteomes" id="UP001391051"/>
    </source>
</evidence>
<dbReference type="SUPFAM" id="SSF48403">
    <property type="entry name" value="Ankyrin repeat"/>
    <property type="match status" value="1"/>
</dbReference>
<evidence type="ECO:0008006" key="4">
    <source>
        <dbReference type="Google" id="ProtNLM"/>
    </source>
</evidence>
<organism evidence="2 3">
    <name type="scientific">Apiospora aurea</name>
    <dbReference type="NCBI Taxonomy" id="335848"/>
    <lineage>
        <taxon>Eukaryota</taxon>
        <taxon>Fungi</taxon>
        <taxon>Dikarya</taxon>
        <taxon>Ascomycota</taxon>
        <taxon>Pezizomycotina</taxon>
        <taxon>Sordariomycetes</taxon>
        <taxon>Xylariomycetidae</taxon>
        <taxon>Amphisphaeriales</taxon>
        <taxon>Apiosporaceae</taxon>
        <taxon>Apiospora</taxon>
    </lineage>
</organism>
<dbReference type="Proteomes" id="UP001391051">
    <property type="component" value="Unassembled WGS sequence"/>
</dbReference>
<accession>A0ABR1QL84</accession>
<name>A0ABR1QL84_9PEZI</name>
<dbReference type="RefSeq" id="XP_066702817.1">
    <property type="nucleotide sequence ID" value="XM_066840190.1"/>
</dbReference>
<reference evidence="2 3" key="1">
    <citation type="submission" date="2023-01" db="EMBL/GenBank/DDBJ databases">
        <title>Analysis of 21 Apiospora genomes using comparative genomics revels a genus with tremendous synthesis potential of carbohydrate active enzymes and secondary metabolites.</title>
        <authorList>
            <person name="Sorensen T."/>
        </authorList>
    </citation>
    <scope>NUCLEOTIDE SEQUENCE [LARGE SCALE GENOMIC DNA]</scope>
    <source>
        <strain evidence="2 3">CBS 24483</strain>
    </source>
</reference>
<feature type="compositionally biased region" description="Acidic residues" evidence="1">
    <location>
        <begin position="137"/>
        <end position="152"/>
    </location>
</feature>
<evidence type="ECO:0000313" key="2">
    <source>
        <dbReference type="EMBL" id="KAK7959114.1"/>
    </source>
</evidence>
<gene>
    <name evidence="2" type="ORF">PG986_003968</name>
</gene>
<comment type="caution">
    <text evidence="2">The sequence shown here is derived from an EMBL/GenBank/DDBJ whole genome shotgun (WGS) entry which is preliminary data.</text>
</comment>
<evidence type="ECO:0000256" key="1">
    <source>
        <dbReference type="SAM" id="MobiDB-lite"/>
    </source>
</evidence>
<dbReference type="GeneID" id="92073252"/>
<keyword evidence="3" id="KW-1185">Reference proteome</keyword>
<dbReference type="InterPro" id="IPR036770">
    <property type="entry name" value="Ankyrin_rpt-contain_sf"/>
</dbReference>
<proteinExistence type="predicted"/>
<feature type="compositionally biased region" description="Acidic residues" evidence="1">
    <location>
        <begin position="234"/>
        <end position="260"/>
    </location>
</feature>
<protein>
    <recommendedName>
        <fullName evidence="4">Ankyrin repeat protein</fullName>
    </recommendedName>
</protein>
<sequence length="616" mass="68838">MGCADMEILEQIVDAYVGAFPDIFTGACCKPLLELLPIHTAIRAKRPEVVQMLASKGLAPIKIDSLFSHYYDIFGVVKFDCRAPCSKHDATPFHVALAEKEEDMCLALLSASSEPAGVKSDSDSKSDSKSEPKSESESDPESDSGSDSDSDSDASSLSDSDNDSVTGDWDFGYWSDSDDGLDESEDVIMVSYLQMAEDAGMYRLLPVLLQYFKQKFPKLYNPHRLLDLLSTNGEGDEDDSDSDDDDSDDDDSEEGDSDDGEERRYRNTSAWHGDGRPHVIQELLALGADQEPQREGQLGALQYAARHAYWENAVTIFQYQARHGRVDPDELKSTLLAAAKHKYTGEAFLLHVWPHCKQYLEKDGLSAAQNALAIEKCMSKCLAASIKVAGKWGYHYPGLQPHAHNAALHLLRTGVKPELSHLRRAILAWDADVCHEILERGEFDMEAKWSGFKEGLYDVDDEFDRHWGKNGEEDGDENSTLNAFEYAILLWHHWHVPARPGRSTPEDPTLLCELLDHAGVPDQLHEGVQGAFERLFQVYFVNTRDPVWLEKGVLVQSNSVQFEHWEEDFLLVDRSAPLLDRLSMFCMRLVADSAGCKPRGLVLAPSYPLAHLHLSE</sequence>
<feature type="region of interest" description="Disordered" evidence="1">
    <location>
        <begin position="230"/>
        <end position="273"/>
    </location>
</feature>
<feature type="region of interest" description="Disordered" evidence="1">
    <location>
        <begin position="115"/>
        <end position="163"/>
    </location>
</feature>
<dbReference type="EMBL" id="JAQQWE010000003">
    <property type="protein sequence ID" value="KAK7959114.1"/>
    <property type="molecule type" value="Genomic_DNA"/>
</dbReference>